<keyword evidence="3" id="KW-0445">Lipid transport</keyword>
<dbReference type="SUPFAM" id="SSF144000">
    <property type="entry name" value="Oxysterol-binding protein-like"/>
    <property type="match status" value="1"/>
</dbReference>
<dbReference type="EMBL" id="JAAWVQ010119138">
    <property type="protein sequence ID" value="MBN3282589.1"/>
    <property type="molecule type" value="Genomic_DNA"/>
</dbReference>
<protein>
    <submittedName>
        <fullName evidence="7">OSBL7 protein</fullName>
    </submittedName>
</protein>
<dbReference type="Gene3D" id="2.40.160.120">
    <property type="match status" value="1"/>
</dbReference>
<dbReference type="SMART" id="SM00233">
    <property type="entry name" value="PH"/>
    <property type="match status" value="1"/>
</dbReference>
<evidence type="ECO:0000313" key="7">
    <source>
        <dbReference type="EMBL" id="MBN3282589.1"/>
    </source>
</evidence>
<evidence type="ECO:0000256" key="5">
    <source>
        <dbReference type="SAM" id="MobiDB-lite"/>
    </source>
</evidence>
<comment type="similarity">
    <text evidence="1">Belongs to the OSBP family.</text>
</comment>
<dbReference type="InterPro" id="IPR011993">
    <property type="entry name" value="PH-like_dom_sf"/>
</dbReference>
<dbReference type="CDD" id="cd13287">
    <property type="entry name" value="PH_ORP3_ORP6_ORP7"/>
    <property type="match status" value="1"/>
</dbReference>
<dbReference type="PANTHER" id="PTHR10972">
    <property type="entry name" value="OXYSTEROL-BINDING PROTEIN-RELATED"/>
    <property type="match status" value="1"/>
</dbReference>
<name>A0ABS2Y8W1_POLSP</name>
<evidence type="ECO:0000259" key="6">
    <source>
        <dbReference type="PROSITE" id="PS50003"/>
    </source>
</evidence>
<feature type="domain" description="PH" evidence="6">
    <location>
        <begin position="26"/>
        <end position="121"/>
    </location>
</feature>
<dbReference type="InterPro" id="IPR037239">
    <property type="entry name" value="OSBP_sf"/>
</dbReference>
<gene>
    <name evidence="7" type="primary">Osbpl7</name>
    <name evidence="7" type="ORF">GTO93_0011777</name>
</gene>
<accession>A0ABS2Y8W1</accession>
<comment type="caution">
    <text evidence="7">The sequence shown here is derived from an EMBL/GenBank/DDBJ whole genome shotgun (WGS) entry which is preliminary data.</text>
</comment>
<sequence length="839" mass="94616">RNWEVMEDPQNQIGGGEGGVRDMVQPDRQEGYLLKKRKWPLKGWHKRYFVLDSGILKYAKTQQDISKGKLRGSIDVRLSVISINKKSKRIDLDAEDNLYHLKGKSQEAFSAWVSRLRAHRIFRKSDSARLQNGVYTVLSTLKPLPSNGALLGPLHSIPSLAEVDSKVAAWLQHTDHMQTCSRELSECQTSLTELFRMLQTRKCGLRTSSSVLLECVGSFSSFISSQNSVSERPKKEKRSSKIWCTKNSTKEEAAGMASSSRLHASVPSLPDCLDPPPAPSAFSLLPESSQLQQDFCSLAQRVHSSLKSAFDSLSLERERLLQSWLHPQQSETPVTQIANLRNALSENMELQTHLTRIHSLSISSDSTVESFVSVSQEEGSSDSLASLSDSHAEFFDACEVIVCGSSSENDASDAESCVSDMTCSNSEEHLDCREGGAPPGKETVSSAPSIPSRAAQYAGRRTCLPAPGPNTSNISLWNIMRNNIGKDLSRVSMPVQLNEPLGTLQRLCEELEYSELLDTANQRQDPFERMVYVAAFAISAYASAYHRSGSKPFNPVLGETYECEREDKGFRFIAEQVSHHPPISVCQAESDNFIFWQDVRWKNKFWGKSLEIVPVGMVNVTLTKFGDHYEWNKVSSCIHNILSGQRWIENYGEVVIRNNSSSICQCKITFCKSKYWSSIMNEVQGAVLDEAGKVIHRLGGRWHEGIYCGTPPKTHCIWKPNPMPADFDRYYGFTRYALELNELSPELKLLLPPTDTRLRPDQRYLEEGNVEFAEAQKQRVEQLQRERRKVLEENGLPHQPRFFTRTVDASGKEFWISNGTYWKVRKDPGFSKMDNTVLW</sequence>
<dbReference type="SUPFAM" id="SSF50729">
    <property type="entry name" value="PH domain-like"/>
    <property type="match status" value="1"/>
</dbReference>
<dbReference type="InterPro" id="IPR000648">
    <property type="entry name" value="Oxysterol-bd"/>
</dbReference>
<keyword evidence="4" id="KW-0446">Lipid-binding</keyword>
<dbReference type="Pfam" id="PF15409">
    <property type="entry name" value="PH_8"/>
    <property type="match status" value="1"/>
</dbReference>
<dbReference type="Proteomes" id="UP001166093">
    <property type="component" value="Unassembled WGS sequence"/>
</dbReference>
<dbReference type="PROSITE" id="PS50003">
    <property type="entry name" value="PH_DOMAIN"/>
    <property type="match status" value="1"/>
</dbReference>
<proteinExistence type="inferred from homology"/>
<reference evidence="7" key="1">
    <citation type="journal article" date="2021" name="Cell">
        <title>Tracing the genetic footprints of vertebrate landing in non-teleost ray-finned fishes.</title>
        <authorList>
            <person name="Bi X."/>
            <person name="Wang K."/>
            <person name="Yang L."/>
            <person name="Pan H."/>
            <person name="Jiang H."/>
            <person name="Wei Q."/>
            <person name="Fang M."/>
            <person name="Yu H."/>
            <person name="Zhu C."/>
            <person name="Cai Y."/>
            <person name="He Y."/>
            <person name="Gan X."/>
            <person name="Zeng H."/>
            <person name="Yu D."/>
            <person name="Zhu Y."/>
            <person name="Jiang H."/>
            <person name="Qiu Q."/>
            <person name="Yang H."/>
            <person name="Zhang Y.E."/>
            <person name="Wang W."/>
            <person name="Zhu M."/>
            <person name="He S."/>
            <person name="Zhang G."/>
        </authorList>
    </citation>
    <scope>NUCLEOTIDE SEQUENCE</scope>
    <source>
        <strain evidence="7">Pddl_001</strain>
    </source>
</reference>
<dbReference type="InterPro" id="IPR001849">
    <property type="entry name" value="PH_domain"/>
</dbReference>
<feature type="region of interest" description="Disordered" evidence="5">
    <location>
        <begin position="429"/>
        <end position="450"/>
    </location>
</feature>
<feature type="region of interest" description="Disordered" evidence="5">
    <location>
        <begin position="1"/>
        <end position="21"/>
    </location>
</feature>
<evidence type="ECO:0000256" key="3">
    <source>
        <dbReference type="ARBA" id="ARBA00023055"/>
    </source>
</evidence>
<feature type="non-terminal residue" evidence="7">
    <location>
        <position position="839"/>
    </location>
</feature>
<feature type="non-terminal residue" evidence="7">
    <location>
        <position position="1"/>
    </location>
</feature>
<dbReference type="InterPro" id="IPR041680">
    <property type="entry name" value="PH_8"/>
</dbReference>
<evidence type="ECO:0000256" key="1">
    <source>
        <dbReference type="ARBA" id="ARBA00008842"/>
    </source>
</evidence>
<evidence type="ECO:0000256" key="4">
    <source>
        <dbReference type="ARBA" id="ARBA00023121"/>
    </source>
</evidence>
<keyword evidence="8" id="KW-1185">Reference proteome</keyword>
<dbReference type="Gene3D" id="3.30.70.3490">
    <property type="match status" value="1"/>
</dbReference>
<keyword evidence="2" id="KW-0813">Transport</keyword>
<dbReference type="Gene3D" id="2.30.29.30">
    <property type="entry name" value="Pleckstrin-homology domain (PH domain)/Phosphotyrosine-binding domain (PTB)"/>
    <property type="match status" value="1"/>
</dbReference>
<evidence type="ECO:0000313" key="8">
    <source>
        <dbReference type="Proteomes" id="UP001166093"/>
    </source>
</evidence>
<dbReference type="Pfam" id="PF01237">
    <property type="entry name" value="Oxysterol_BP"/>
    <property type="match status" value="1"/>
</dbReference>
<organism evidence="7 8">
    <name type="scientific">Polyodon spathula</name>
    <name type="common">North American paddlefish</name>
    <name type="synonym">Squalus spathula</name>
    <dbReference type="NCBI Taxonomy" id="7913"/>
    <lineage>
        <taxon>Eukaryota</taxon>
        <taxon>Metazoa</taxon>
        <taxon>Chordata</taxon>
        <taxon>Craniata</taxon>
        <taxon>Vertebrata</taxon>
        <taxon>Euteleostomi</taxon>
        <taxon>Actinopterygii</taxon>
        <taxon>Chondrostei</taxon>
        <taxon>Acipenseriformes</taxon>
        <taxon>Polyodontidae</taxon>
        <taxon>Polyodon</taxon>
    </lineage>
</organism>
<dbReference type="PANTHER" id="PTHR10972:SF146">
    <property type="entry name" value="OXYSTEROL-BINDING PROTEIN"/>
    <property type="match status" value="1"/>
</dbReference>
<evidence type="ECO:0000256" key="2">
    <source>
        <dbReference type="ARBA" id="ARBA00022448"/>
    </source>
</evidence>